<evidence type="ECO:0000256" key="2">
    <source>
        <dbReference type="SAM" id="MobiDB-lite"/>
    </source>
</evidence>
<feature type="compositionally biased region" description="Basic and acidic residues" evidence="2">
    <location>
        <begin position="33"/>
        <end position="48"/>
    </location>
</feature>
<reference evidence="3 4" key="1">
    <citation type="journal article" date="2011" name="Genome Res.">
        <title>Phylogeny-wide analysis of social amoeba genomes highlights ancient origins for complex intercellular communication.</title>
        <authorList>
            <person name="Heidel A.J."/>
            <person name="Lawal H.M."/>
            <person name="Felder M."/>
            <person name="Schilde C."/>
            <person name="Helps N.R."/>
            <person name="Tunggal B."/>
            <person name="Rivero F."/>
            <person name="John U."/>
            <person name="Schleicher M."/>
            <person name="Eichinger L."/>
            <person name="Platzer M."/>
            <person name="Noegel A.A."/>
            <person name="Schaap P."/>
            <person name="Gloeckner G."/>
        </authorList>
    </citation>
    <scope>NUCLEOTIDE SEQUENCE [LARGE SCALE GENOMIC DNA]</scope>
    <source>
        <strain evidence="4">ATCC 26659 / Pp 5 / PN500</strain>
    </source>
</reference>
<protein>
    <submittedName>
        <fullName evidence="3">Uncharacterized protein</fullName>
    </submittedName>
</protein>
<proteinExistence type="predicted"/>
<dbReference type="GO" id="GO:0005783">
    <property type="term" value="C:endoplasmic reticulum"/>
    <property type="evidence" value="ECO:0007669"/>
    <property type="project" value="TreeGrafter"/>
</dbReference>
<dbReference type="GeneID" id="31366115"/>
<dbReference type="PANTHER" id="PTHR31027">
    <property type="entry name" value="NUCLEAR SEGREGATION PROTEIN BFR1"/>
    <property type="match status" value="1"/>
</dbReference>
<comment type="caution">
    <text evidence="3">The sequence shown here is derived from an EMBL/GenBank/DDBJ whole genome shotgun (WGS) entry which is preliminary data.</text>
</comment>
<dbReference type="InterPro" id="IPR039604">
    <property type="entry name" value="Bfr1"/>
</dbReference>
<keyword evidence="4" id="KW-1185">Reference proteome</keyword>
<dbReference type="Gene3D" id="1.20.5.340">
    <property type="match status" value="1"/>
</dbReference>
<accession>D3BRN5</accession>
<dbReference type="AlphaFoldDB" id="D3BRN5"/>
<dbReference type="PANTHER" id="PTHR31027:SF2">
    <property type="entry name" value="LEBERCILIN DOMAIN-CONTAINING PROTEIN"/>
    <property type="match status" value="1"/>
</dbReference>
<evidence type="ECO:0000313" key="3">
    <source>
        <dbReference type="EMBL" id="EFA76067.1"/>
    </source>
</evidence>
<feature type="coiled-coil region" evidence="1">
    <location>
        <begin position="99"/>
        <end position="150"/>
    </location>
</feature>
<evidence type="ECO:0000313" key="4">
    <source>
        <dbReference type="Proteomes" id="UP000001396"/>
    </source>
</evidence>
<dbReference type="GO" id="GO:0003729">
    <property type="term" value="F:mRNA binding"/>
    <property type="evidence" value="ECO:0007669"/>
    <property type="project" value="TreeGrafter"/>
</dbReference>
<dbReference type="EMBL" id="ADBJ01000050">
    <property type="protein sequence ID" value="EFA76067.1"/>
    <property type="molecule type" value="Genomic_DNA"/>
</dbReference>
<dbReference type="OMA" id="EAIDYMM"/>
<dbReference type="RefSeq" id="XP_020428201.1">
    <property type="nucleotide sequence ID" value="XM_020581414.1"/>
</dbReference>
<dbReference type="GO" id="GO:0042175">
    <property type="term" value="C:nuclear outer membrane-endoplasmic reticulum membrane network"/>
    <property type="evidence" value="ECO:0007669"/>
    <property type="project" value="TreeGrafter"/>
</dbReference>
<dbReference type="InParanoid" id="D3BRN5"/>
<gene>
    <name evidence="3" type="ORF">PPL_10646</name>
</gene>
<dbReference type="GO" id="GO:0008298">
    <property type="term" value="P:intracellular mRNA localization"/>
    <property type="evidence" value="ECO:0007669"/>
    <property type="project" value="TreeGrafter"/>
</dbReference>
<keyword evidence="1" id="KW-0175">Coiled coil</keyword>
<dbReference type="GO" id="GO:1990904">
    <property type="term" value="C:ribonucleoprotein complex"/>
    <property type="evidence" value="ECO:0007669"/>
    <property type="project" value="TreeGrafter"/>
</dbReference>
<sequence length="550" mass="62004">MVFFYHKNCKLNKIDMSTVAKNNNTSAAAGGAPKKDRAPKKENNRENNKTTTTTSTGGVAAGGNKQSNGGEKKDYPVDPKLVAFENRINEMFEQRTTLIKKKEEIIKSLKDKRQAVKTLYDASGSKSSEKKELQDKKSEMLKQRTEMINTLKKMIEEQKVRRDGVDAQSKDLPFRINARTTLEDAILSIEKAAQEIEKEIEAERNPNVQRNLIKKQSGFNAQRRSITEFFATRETIAQFDTAITNHKSKIDPLTKEIDDLEAKIKEIKDTASPNSDKIKILKDEINSMDAKVKELQVQIDAVQPKIDAEKIARTTYKEEAKKLRKEQQEKKRAEYLENERKRTEERQKREEEQRQEELRKVPYEQEMYKCDNLVTYLESLKPKTVAEKVTATQAVNTADLDGMVALAPKTQKSRGGAKDDKKKKDAAPKPLPEVIRHPMSVFSDFELISMAPPSKYADIDESIVQLRSKKEHYKTLSAQVMEQRQKAQQEAAEAKPTTTTTTTTAATEESTTTTTAAATESKSETTTADSSETTPAATPDTNGQVEVEAQ</sequence>
<feature type="region of interest" description="Disordered" evidence="2">
    <location>
        <begin position="481"/>
        <end position="550"/>
    </location>
</feature>
<feature type="region of interest" description="Disordered" evidence="2">
    <location>
        <begin position="323"/>
        <end position="357"/>
    </location>
</feature>
<dbReference type="Proteomes" id="UP000001396">
    <property type="component" value="Unassembled WGS sequence"/>
</dbReference>
<feature type="compositionally biased region" description="Basic and acidic residues" evidence="2">
    <location>
        <begin position="416"/>
        <end position="427"/>
    </location>
</feature>
<feature type="region of interest" description="Disordered" evidence="2">
    <location>
        <begin position="407"/>
        <end position="432"/>
    </location>
</feature>
<feature type="compositionally biased region" description="Low complexity" evidence="2">
    <location>
        <begin position="490"/>
        <end position="538"/>
    </location>
</feature>
<dbReference type="STRING" id="670386.D3BRN5"/>
<evidence type="ECO:0000256" key="1">
    <source>
        <dbReference type="SAM" id="Coils"/>
    </source>
</evidence>
<feature type="region of interest" description="Disordered" evidence="2">
    <location>
        <begin position="23"/>
        <end position="76"/>
    </location>
</feature>
<organism evidence="3 4">
    <name type="scientific">Heterostelium pallidum (strain ATCC 26659 / Pp 5 / PN500)</name>
    <name type="common">Cellular slime mold</name>
    <name type="synonym">Polysphondylium pallidum</name>
    <dbReference type="NCBI Taxonomy" id="670386"/>
    <lineage>
        <taxon>Eukaryota</taxon>
        <taxon>Amoebozoa</taxon>
        <taxon>Evosea</taxon>
        <taxon>Eumycetozoa</taxon>
        <taxon>Dictyostelia</taxon>
        <taxon>Acytosteliales</taxon>
        <taxon>Acytosteliaceae</taxon>
        <taxon>Heterostelium</taxon>
    </lineage>
</organism>
<name>D3BRN5_HETP5</name>